<keyword evidence="2" id="KW-0456">Lyase</keyword>
<feature type="domain" description="Polysaccharide lyase 14" evidence="1">
    <location>
        <begin position="65"/>
        <end position="273"/>
    </location>
</feature>
<name>A0A9P6AVZ8_9AGAM</name>
<evidence type="ECO:0000313" key="3">
    <source>
        <dbReference type="Proteomes" id="UP000886523"/>
    </source>
</evidence>
<dbReference type="InterPro" id="IPR048958">
    <property type="entry name" value="Polysacc_lyase_14"/>
</dbReference>
<dbReference type="PANTHER" id="PTHR40124:SF1">
    <property type="entry name" value="DISAGGREGATASE RELATED REPEAT PROTEIN"/>
    <property type="match status" value="1"/>
</dbReference>
<dbReference type="AlphaFoldDB" id="A0A9P6AVZ8"/>
<comment type="caution">
    <text evidence="2">The sequence shown here is derived from an EMBL/GenBank/DDBJ whole genome shotgun (WGS) entry which is preliminary data.</text>
</comment>
<accession>A0A9P6AVZ8</accession>
<sequence>MSSPNMQPSYDPRHLFPVPFVRGFTTCTEDDLPNVGHVSRVLLASIKPTKGKQEMTVTAPLSNGNSTSTAWRAFYPKGSINPSGAIKGGIGFYIGNFPTLQWEETTEILFSYAIYFEPGLGGKLPGPYGGATAEQAFGCSGGRSEGRDSCFSLRLMWREGGLGEIYAYLPLVPSNDEQLSKIPPFSRRNPDYGFSIGRGAWARLNRIGAHDGEIQVFVDGVSVIHATGVVLRERAETVFRGAHVQTSFWRIKLVSFRSAPYASPKDQSAYFGDVSGAVVA</sequence>
<dbReference type="Proteomes" id="UP000886523">
    <property type="component" value="Unassembled WGS sequence"/>
</dbReference>
<dbReference type="Pfam" id="PF21294">
    <property type="entry name" value="Polysacc_lyase_14"/>
    <property type="match status" value="1"/>
</dbReference>
<protein>
    <submittedName>
        <fullName evidence="2">Polysaccharide lyase family 14 protein</fullName>
    </submittedName>
</protein>
<keyword evidence="3" id="KW-1185">Reference proteome</keyword>
<proteinExistence type="predicted"/>
<dbReference type="EMBL" id="MU128980">
    <property type="protein sequence ID" value="KAF9512951.1"/>
    <property type="molecule type" value="Genomic_DNA"/>
</dbReference>
<reference evidence="2" key="1">
    <citation type="journal article" date="2020" name="Nat. Commun.">
        <title>Large-scale genome sequencing of mycorrhizal fungi provides insights into the early evolution of symbiotic traits.</title>
        <authorList>
            <person name="Miyauchi S."/>
            <person name="Kiss E."/>
            <person name="Kuo A."/>
            <person name="Drula E."/>
            <person name="Kohler A."/>
            <person name="Sanchez-Garcia M."/>
            <person name="Morin E."/>
            <person name="Andreopoulos B."/>
            <person name="Barry K.W."/>
            <person name="Bonito G."/>
            <person name="Buee M."/>
            <person name="Carver A."/>
            <person name="Chen C."/>
            <person name="Cichocki N."/>
            <person name="Clum A."/>
            <person name="Culley D."/>
            <person name="Crous P.W."/>
            <person name="Fauchery L."/>
            <person name="Girlanda M."/>
            <person name="Hayes R.D."/>
            <person name="Keri Z."/>
            <person name="LaButti K."/>
            <person name="Lipzen A."/>
            <person name="Lombard V."/>
            <person name="Magnuson J."/>
            <person name="Maillard F."/>
            <person name="Murat C."/>
            <person name="Nolan M."/>
            <person name="Ohm R.A."/>
            <person name="Pangilinan J."/>
            <person name="Pereira M.F."/>
            <person name="Perotto S."/>
            <person name="Peter M."/>
            <person name="Pfister S."/>
            <person name="Riley R."/>
            <person name="Sitrit Y."/>
            <person name="Stielow J.B."/>
            <person name="Szollosi G."/>
            <person name="Zifcakova L."/>
            <person name="Stursova M."/>
            <person name="Spatafora J.W."/>
            <person name="Tedersoo L."/>
            <person name="Vaario L.M."/>
            <person name="Yamada A."/>
            <person name="Yan M."/>
            <person name="Wang P."/>
            <person name="Xu J."/>
            <person name="Bruns T."/>
            <person name="Baldrian P."/>
            <person name="Vilgalys R."/>
            <person name="Dunand C."/>
            <person name="Henrissat B."/>
            <person name="Grigoriev I.V."/>
            <person name="Hibbett D."/>
            <person name="Nagy L.G."/>
            <person name="Martin F.M."/>
        </authorList>
    </citation>
    <scope>NUCLEOTIDE SEQUENCE</scope>
    <source>
        <strain evidence="2">UP504</strain>
    </source>
</reference>
<dbReference type="PANTHER" id="PTHR40124">
    <property type="match status" value="1"/>
</dbReference>
<dbReference type="OrthoDB" id="3337916at2759"/>
<gene>
    <name evidence="2" type="ORF">BS47DRAFT_1372700</name>
</gene>
<organism evidence="2 3">
    <name type="scientific">Hydnum rufescens UP504</name>
    <dbReference type="NCBI Taxonomy" id="1448309"/>
    <lineage>
        <taxon>Eukaryota</taxon>
        <taxon>Fungi</taxon>
        <taxon>Dikarya</taxon>
        <taxon>Basidiomycota</taxon>
        <taxon>Agaricomycotina</taxon>
        <taxon>Agaricomycetes</taxon>
        <taxon>Cantharellales</taxon>
        <taxon>Hydnaceae</taxon>
        <taxon>Hydnum</taxon>
    </lineage>
</organism>
<evidence type="ECO:0000259" key="1">
    <source>
        <dbReference type="Pfam" id="PF21294"/>
    </source>
</evidence>
<dbReference type="Gene3D" id="2.60.120.200">
    <property type="match status" value="1"/>
</dbReference>
<dbReference type="GO" id="GO:0016829">
    <property type="term" value="F:lyase activity"/>
    <property type="evidence" value="ECO:0007669"/>
    <property type="project" value="UniProtKB-KW"/>
</dbReference>
<evidence type="ECO:0000313" key="2">
    <source>
        <dbReference type="EMBL" id="KAF9512951.1"/>
    </source>
</evidence>